<proteinExistence type="predicted"/>
<protein>
    <submittedName>
        <fullName evidence="1">Uncharacterized protein</fullName>
    </submittedName>
</protein>
<dbReference type="Proteomes" id="UP000054516">
    <property type="component" value="Unassembled WGS sequence"/>
</dbReference>
<name>A0A1W2TFF4_ROSNE</name>
<dbReference type="AlphaFoldDB" id="A0A1W2TFF4"/>
<sequence>MHPQEFFAYITTFHEWSRNIDNEAFWRFTYRLFHARAIFLAKYDPARGSSQCNPLATALDGFRNAFLARYPPKSNFFQVHEADRIEMADPVSEYNEMKRRQYFRYSDADCEGDQTDRLVRLVIRNPGDDPHADAYSRDKPIPAEMENMAGWYFDLGPGHPRFGHTDINSAGDQYATPAETNALYDSDHDGVVAPG</sequence>
<reference evidence="1" key="1">
    <citation type="submission" date="2016-03" db="EMBL/GenBank/DDBJ databases">
        <title>Draft genome sequence of Rosellinia necatrix.</title>
        <authorList>
            <person name="Kanematsu S."/>
        </authorList>
    </citation>
    <scope>NUCLEOTIDE SEQUENCE [LARGE SCALE GENOMIC DNA]</scope>
    <source>
        <strain evidence="1">W97</strain>
    </source>
</reference>
<gene>
    <name evidence="1" type="ORF">SAMD00023353_2101010</name>
</gene>
<organism evidence="1">
    <name type="scientific">Rosellinia necatrix</name>
    <name type="common">White root-rot fungus</name>
    <dbReference type="NCBI Taxonomy" id="77044"/>
    <lineage>
        <taxon>Eukaryota</taxon>
        <taxon>Fungi</taxon>
        <taxon>Dikarya</taxon>
        <taxon>Ascomycota</taxon>
        <taxon>Pezizomycotina</taxon>
        <taxon>Sordariomycetes</taxon>
        <taxon>Xylariomycetidae</taxon>
        <taxon>Xylariales</taxon>
        <taxon>Xylariaceae</taxon>
        <taxon>Rosellinia</taxon>
    </lineage>
</organism>
<dbReference type="EMBL" id="DF977466">
    <property type="protein sequence ID" value="GAP86780.1"/>
    <property type="molecule type" value="Genomic_DNA"/>
</dbReference>
<evidence type="ECO:0000313" key="2">
    <source>
        <dbReference type="Proteomes" id="UP000054516"/>
    </source>
</evidence>
<dbReference type="OrthoDB" id="4770066at2759"/>
<accession>A0A1W2TFF4</accession>
<evidence type="ECO:0000313" key="1">
    <source>
        <dbReference type="EMBL" id="GAP86780.1"/>
    </source>
</evidence>
<keyword evidence="2" id="KW-1185">Reference proteome</keyword>